<organism evidence="3 4">
    <name type="scientific">Rubrivivax albus</name>
    <dbReference type="NCBI Taxonomy" id="2499835"/>
    <lineage>
        <taxon>Bacteria</taxon>
        <taxon>Pseudomonadati</taxon>
        <taxon>Pseudomonadota</taxon>
        <taxon>Betaproteobacteria</taxon>
        <taxon>Burkholderiales</taxon>
        <taxon>Sphaerotilaceae</taxon>
        <taxon>Rubrivivax</taxon>
    </lineage>
</organism>
<dbReference type="OrthoDB" id="1150802at2"/>
<gene>
    <name evidence="3" type="ORF">ENE75_12000</name>
</gene>
<evidence type="ECO:0000313" key="3">
    <source>
        <dbReference type="EMBL" id="RVT51537.1"/>
    </source>
</evidence>
<sequence>MPSHPLPPIASVLVAASLMAGCASSHDAASMHAGQGGAHAGHGAAMPSDTRTPVHFPPMLRAHTLANMRDHLAALAEIQQALADGRSDAAAEVAERRLGMSSLHDHGAHEVAGFMPPAMQAAGTAMHRSASRLAVVARDAGATGDILPAQAALAALTQTCVACHAGFRLE</sequence>
<proteinExistence type="predicted"/>
<evidence type="ECO:0000256" key="1">
    <source>
        <dbReference type="SAM" id="MobiDB-lite"/>
    </source>
</evidence>
<evidence type="ECO:0000256" key="2">
    <source>
        <dbReference type="SAM" id="SignalP"/>
    </source>
</evidence>
<dbReference type="InterPro" id="IPR002321">
    <property type="entry name" value="Cyt_c_II"/>
</dbReference>
<dbReference type="InterPro" id="IPR010980">
    <property type="entry name" value="Cyt_c/b562"/>
</dbReference>
<accession>A0A3S2U2Z6</accession>
<dbReference type="PROSITE" id="PS51009">
    <property type="entry name" value="CYTCII"/>
    <property type="match status" value="1"/>
</dbReference>
<dbReference type="Gene3D" id="1.20.120.10">
    <property type="entry name" value="Cytochrome c/b562"/>
    <property type="match status" value="1"/>
</dbReference>
<comment type="caution">
    <text evidence="3">The sequence shown here is derived from an EMBL/GenBank/DDBJ whole genome shotgun (WGS) entry which is preliminary data.</text>
</comment>
<feature type="chain" id="PRO_5018734309" description="Cytochrome c" evidence="2">
    <location>
        <begin position="29"/>
        <end position="170"/>
    </location>
</feature>
<dbReference type="RefSeq" id="WP_128198538.1">
    <property type="nucleotide sequence ID" value="NZ_SACT01000003.1"/>
</dbReference>
<protein>
    <recommendedName>
        <fullName evidence="5">Cytochrome c</fullName>
    </recommendedName>
</protein>
<evidence type="ECO:0000313" key="4">
    <source>
        <dbReference type="Proteomes" id="UP000288178"/>
    </source>
</evidence>
<dbReference type="AlphaFoldDB" id="A0A3S2U2Z6"/>
<reference evidence="3 4" key="1">
    <citation type="submission" date="2019-01" db="EMBL/GenBank/DDBJ databases">
        <authorList>
            <person name="Chen W.-M."/>
        </authorList>
    </citation>
    <scope>NUCLEOTIDE SEQUENCE [LARGE SCALE GENOMIC DNA]</scope>
    <source>
        <strain evidence="3 4">ICH-3</strain>
    </source>
</reference>
<dbReference type="SUPFAM" id="SSF47175">
    <property type="entry name" value="Cytochromes"/>
    <property type="match status" value="1"/>
</dbReference>
<keyword evidence="4" id="KW-1185">Reference proteome</keyword>
<keyword evidence="2" id="KW-0732">Signal</keyword>
<dbReference type="Proteomes" id="UP000288178">
    <property type="component" value="Unassembled WGS sequence"/>
</dbReference>
<dbReference type="GO" id="GO:0009055">
    <property type="term" value="F:electron transfer activity"/>
    <property type="evidence" value="ECO:0007669"/>
    <property type="project" value="InterPro"/>
</dbReference>
<feature type="region of interest" description="Disordered" evidence="1">
    <location>
        <begin position="28"/>
        <end position="50"/>
    </location>
</feature>
<dbReference type="GO" id="GO:0022900">
    <property type="term" value="P:electron transport chain"/>
    <property type="evidence" value="ECO:0007669"/>
    <property type="project" value="InterPro"/>
</dbReference>
<dbReference type="GO" id="GO:0020037">
    <property type="term" value="F:heme binding"/>
    <property type="evidence" value="ECO:0007669"/>
    <property type="project" value="InterPro"/>
</dbReference>
<dbReference type="GO" id="GO:0005506">
    <property type="term" value="F:iron ion binding"/>
    <property type="evidence" value="ECO:0007669"/>
    <property type="project" value="InterPro"/>
</dbReference>
<evidence type="ECO:0008006" key="5">
    <source>
        <dbReference type="Google" id="ProtNLM"/>
    </source>
</evidence>
<feature type="signal peptide" evidence="2">
    <location>
        <begin position="1"/>
        <end position="28"/>
    </location>
</feature>
<dbReference type="EMBL" id="SACT01000003">
    <property type="protein sequence ID" value="RVT51537.1"/>
    <property type="molecule type" value="Genomic_DNA"/>
</dbReference>
<name>A0A3S2U2Z6_9BURK</name>